<accession>L0DDC0</accession>
<keyword evidence="2" id="KW-1185">Reference proteome</keyword>
<sequence length="68" mass="7851">MVGLAHPPPWGRNRSLIVHEIMTDSAKLASKEALLLENTLFEPFFLDLGTMQTRIFRIMDWLERIPSV</sequence>
<protein>
    <submittedName>
        <fullName evidence="1">Uncharacterized protein</fullName>
    </submittedName>
</protein>
<dbReference type="HOGENOM" id="CLU_2791705_0_0_0"/>
<evidence type="ECO:0000313" key="1">
    <source>
        <dbReference type="EMBL" id="AGA27252.1"/>
    </source>
</evidence>
<organism evidence="1 2">
    <name type="scientific">Singulisphaera acidiphila (strain ATCC BAA-1392 / DSM 18658 / VKM B-2454 / MOB10)</name>
    <dbReference type="NCBI Taxonomy" id="886293"/>
    <lineage>
        <taxon>Bacteria</taxon>
        <taxon>Pseudomonadati</taxon>
        <taxon>Planctomycetota</taxon>
        <taxon>Planctomycetia</taxon>
        <taxon>Isosphaerales</taxon>
        <taxon>Isosphaeraceae</taxon>
        <taxon>Singulisphaera</taxon>
    </lineage>
</organism>
<dbReference type="KEGG" id="saci:Sinac_2968"/>
<dbReference type="STRING" id="886293.Sinac_2968"/>
<dbReference type="Proteomes" id="UP000010798">
    <property type="component" value="Chromosome"/>
</dbReference>
<evidence type="ECO:0000313" key="2">
    <source>
        <dbReference type="Proteomes" id="UP000010798"/>
    </source>
</evidence>
<dbReference type="AlphaFoldDB" id="L0DDC0"/>
<reference evidence="1 2" key="1">
    <citation type="submission" date="2012-02" db="EMBL/GenBank/DDBJ databases">
        <title>Complete sequence of chromosome of Singulisphaera acidiphila DSM 18658.</title>
        <authorList>
            <consortium name="US DOE Joint Genome Institute (JGI-PGF)"/>
            <person name="Lucas S."/>
            <person name="Copeland A."/>
            <person name="Lapidus A."/>
            <person name="Glavina del Rio T."/>
            <person name="Dalin E."/>
            <person name="Tice H."/>
            <person name="Bruce D."/>
            <person name="Goodwin L."/>
            <person name="Pitluck S."/>
            <person name="Peters L."/>
            <person name="Ovchinnikova G."/>
            <person name="Chertkov O."/>
            <person name="Kyrpides N."/>
            <person name="Mavromatis K."/>
            <person name="Ivanova N."/>
            <person name="Brettin T."/>
            <person name="Detter J.C."/>
            <person name="Han C."/>
            <person name="Larimer F."/>
            <person name="Land M."/>
            <person name="Hauser L."/>
            <person name="Markowitz V."/>
            <person name="Cheng J.-F."/>
            <person name="Hugenholtz P."/>
            <person name="Woyke T."/>
            <person name="Wu D."/>
            <person name="Tindall B."/>
            <person name="Pomrenke H."/>
            <person name="Brambilla E."/>
            <person name="Klenk H.-P."/>
            <person name="Eisen J.A."/>
        </authorList>
    </citation>
    <scope>NUCLEOTIDE SEQUENCE [LARGE SCALE GENOMIC DNA]</scope>
    <source>
        <strain evidence="2">ATCC BAA-1392 / DSM 18658 / VKM B-2454 / MOB10</strain>
    </source>
</reference>
<gene>
    <name evidence="1" type="ordered locus">Sinac_2968</name>
</gene>
<name>L0DDC0_SINAD</name>
<dbReference type="EMBL" id="CP003364">
    <property type="protein sequence ID" value="AGA27252.1"/>
    <property type="molecule type" value="Genomic_DNA"/>
</dbReference>
<proteinExistence type="predicted"/>